<evidence type="ECO:0000259" key="12">
    <source>
        <dbReference type="PROSITE" id="PS51352"/>
    </source>
</evidence>
<comment type="catalytic activity">
    <reaction evidence="11">
        <text>a hydroperoxide + [thioredoxin]-dithiol = an alcohol + [thioredoxin]-disulfide + H2O</text>
        <dbReference type="Rhea" id="RHEA:62620"/>
        <dbReference type="Rhea" id="RHEA-COMP:10698"/>
        <dbReference type="Rhea" id="RHEA-COMP:10700"/>
        <dbReference type="ChEBI" id="CHEBI:15377"/>
        <dbReference type="ChEBI" id="CHEBI:29950"/>
        <dbReference type="ChEBI" id="CHEBI:30879"/>
        <dbReference type="ChEBI" id="CHEBI:35924"/>
        <dbReference type="ChEBI" id="CHEBI:50058"/>
        <dbReference type="EC" id="1.11.1.24"/>
    </reaction>
</comment>
<dbReference type="EMBL" id="MAKX01000001">
    <property type="protein sequence ID" value="OCK43292.1"/>
    <property type="molecule type" value="Genomic_DNA"/>
</dbReference>
<dbReference type="InterPro" id="IPR013766">
    <property type="entry name" value="Thioredoxin_domain"/>
</dbReference>
<evidence type="ECO:0000313" key="14">
    <source>
        <dbReference type="Proteomes" id="UP000093186"/>
    </source>
</evidence>
<comment type="similarity">
    <text evidence="9">Belongs to the peroxiredoxin family. BCP/PrxQ subfamily.</text>
</comment>
<keyword evidence="3" id="KW-0575">Peroxidase</keyword>
<dbReference type="GO" id="GO:0045454">
    <property type="term" value="P:cell redox homeostasis"/>
    <property type="evidence" value="ECO:0007669"/>
    <property type="project" value="TreeGrafter"/>
</dbReference>
<dbReference type="GO" id="GO:0034599">
    <property type="term" value="P:cellular response to oxidative stress"/>
    <property type="evidence" value="ECO:0007669"/>
    <property type="project" value="TreeGrafter"/>
</dbReference>
<protein>
    <recommendedName>
        <fullName evidence="2">thioredoxin-dependent peroxiredoxin</fullName>
        <ecNumber evidence="2">1.11.1.24</ecNumber>
    </recommendedName>
    <alternativeName>
        <fullName evidence="8">Thioredoxin peroxidase</fullName>
    </alternativeName>
    <alternativeName>
        <fullName evidence="10">Thioredoxin-dependent peroxiredoxin Bcp</fullName>
    </alternativeName>
</protein>
<evidence type="ECO:0000256" key="2">
    <source>
        <dbReference type="ARBA" id="ARBA00013017"/>
    </source>
</evidence>
<dbReference type="STRING" id="447689.BA195_00890"/>
<comment type="function">
    <text evidence="1">Thiol-specific peroxidase that catalyzes the reduction of hydrogen peroxide and organic hydroperoxides to water and alcohols, respectively. Plays a role in cell protection against oxidative stress by detoxifying peroxides and as sensor of hydrogen peroxide-mediated signaling events.</text>
</comment>
<evidence type="ECO:0000256" key="6">
    <source>
        <dbReference type="ARBA" id="ARBA00023157"/>
    </source>
</evidence>
<dbReference type="GO" id="GO:0008379">
    <property type="term" value="F:thioredoxin peroxidase activity"/>
    <property type="evidence" value="ECO:0007669"/>
    <property type="project" value="TreeGrafter"/>
</dbReference>
<keyword evidence="4" id="KW-0049">Antioxidant</keyword>
<dbReference type="AlphaFoldDB" id="A0A1B9Y0I0"/>
<sequence length="211" mass="23505">MTLRNQLKEHADNSAKNIPKEAKDIMLAGIDKLEKTDIIKNATKKGDIFPDFSLPNAKGELTSLNALLEKGKVVLTFYRGGWCPYCNLALKALQNVVPQIKEKNTTLVAVTPETPDNTLSVKEKNELDFEILTSKDNGLARSLGLTYKLPKELADLYKKFGIDLLESQGNKTNELPIAATYIIETDKKITYSFITEDYKLRAEPSDIIAAL</sequence>
<dbReference type="Pfam" id="PF00578">
    <property type="entry name" value="AhpC-TSA"/>
    <property type="match status" value="1"/>
</dbReference>
<dbReference type="Proteomes" id="UP000093186">
    <property type="component" value="Unassembled WGS sequence"/>
</dbReference>
<dbReference type="PROSITE" id="PS51352">
    <property type="entry name" value="THIOREDOXIN_2"/>
    <property type="match status" value="1"/>
</dbReference>
<keyword evidence="14" id="KW-1185">Reference proteome</keyword>
<dbReference type="Gene3D" id="3.40.30.10">
    <property type="entry name" value="Glutaredoxin"/>
    <property type="match status" value="1"/>
</dbReference>
<dbReference type="SUPFAM" id="SSF52833">
    <property type="entry name" value="Thioredoxin-like"/>
    <property type="match status" value="1"/>
</dbReference>
<dbReference type="GO" id="GO:0005737">
    <property type="term" value="C:cytoplasm"/>
    <property type="evidence" value="ECO:0007669"/>
    <property type="project" value="TreeGrafter"/>
</dbReference>
<accession>A0A1B9Y0I0</accession>
<feature type="domain" description="Thioredoxin" evidence="12">
    <location>
        <begin position="43"/>
        <end position="211"/>
    </location>
</feature>
<dbReference type="RefSeq" id="WP_068701495.1">
    <property type="nucleotide sequence ID" value="NZ_JAUOSW010000001.1"/>
</dbReference>
<gene>
    <name evidence="13" type="ORF">BA195_00890</name>
</gene>
<dbReference type="EC" id="1.11.1.24" evidence="2"/>
<keyword evidence="5" id="KW-0560">Oxidoreductase</keyword>
<dbReference type="PANTHER" id="PTHR42801">
    <property type="entry name" value="THIOREDOXIN-DEPENDENT PEROXIDE REDUCTASE"/>
    <property type="match status" value="1"/>
</dbReference>
<evidence type="ECO:0000256" key="11">
    <source>
        <dbReference type="ARBA" id="ARBA00049091"/>
    </source>
</evidence>
<evidence type="ECO:0000256" key="3">
    <source>
        <dbReference type="ARBA" id="ARBA00022559"/>
    </source>
</evidence>
<dbReference type="InterPro" id="IPR050924">
    <property type="entry name" value="Peroxiredoxin_BCP/PrxQ"/>
</dbReference>
<comment type="caution">
    <text evidence="13">The sequence shown here is derived from an EMBL/GenBank/DDBJ whole genome shotgun (WGS) entry which is preliminary data.</text>
</comment>
<evidence type="ECO:0000313" key="13">
    <source>
        <dbReference type="EMBL" id="OCK43292.1"/>
    </source>
</evidence>
<evidence type="ECO:0000256" key="1">
    <source>
        <dbReference type="ARBA" id="ARBA00003330"/>
    </source>
</evidence>
<dbReference type="OrthoDB" id="9809746at2"/>
<evidence type="ECO:0000256" key="4">
    <source>
        <dbReference type="ARBA" id="ARBA00022862"/>
    </source>
</evidence>
<evidence type="ECO:0000256" key="8">
    <source>
        <dbReference type="ARBA" id="ARBA00032824"/>
    </source>
</evidence>
<dbReference type="CDD" id="cd02970">
    <property type="entry name" value="PRX_like2"/>
    <property type="match status" value="1"/>
</dbReference>
<organism evidence="13 14">
    <name type="scientific">Tenacibaculum soleae</name>
    <dbReference type="NCBI Taxonomy" id="447689"/>
    <lineage>
        <taxon>Bacteria</taxon>
        <taxon>Pseudomonadati</taxon>
        <taxon>Bacteroidota</taxon>
        <taxon>Flavobacteriia</taxon>
        <taxon>Flavobacteriales</taxon>
        <taxon>Flavobacteriaceae</taxon>
        <taxon>Tenacibaculum</taxon>
    </lineage>
</organism>
<name>A0A1B9Y0I0_9FLAO</name>
<evidence type="ECO:0000256" key="5">
    <source>
        <dbReference type="ARBA" id="ARBA00023002"/>
    </source>
</evidence>
<proteinExistence type="inferred from homology"/>
<keyword evidence="7" id="KW-0676">Redox-active center</keyword>
<dbReference type="InterPro" id="IPR000866">
    <property type="entry name" value="AhpC/TSA"/>
</dbReference>
<keyword evidence="6" id="KW-1015">Disulfide bond</keyword>
<dbReference type="InterPro" id="IPR036249">
    <property type="entry name" value="Thioredoxin-like_sf"/>
</dbReference>
<reference evidence="13 14" key="1">
    <citation type="submission" date="2016-06" db="EMBL/GenBank/DDBJ databases">
        <title>Draft Genome Sequence of Tenacibaculum soleae UCD-KL19.</title>
        <authorList>
            <person name="Eisen J.A."/>
            <person name="Coil D.A."/>
            <person name="Lujan K.M."/>
        </authorList>
    </citation>
    <scope>NUCLEOTIDE SEQUENCE [LARGE SCALE GENOMIC DNA]</scope>
    <source>
        <strain evidence="13 14">UCD-KL19</strain>
    </source>
</reference>
<evidence type="ECO:0000256" key="7">
    <source>
        <dbReference type="ARBA" id="ARBA00023284"/>
    </source>
</evidence>
<dbReference type="PANTHER" id="PTHR42801:SF7">
    <property type="entry name" value="SLL1159 PROTEIN"/>
    <property type="match status" value="1"/>
</dbReference>
<evidence type="ECO:0000256" key="9">
    <source>
        <dbReference type="ARBA" id="ARBA00038489"/>
    </source>
</evidence>
<evidence type="ECO:0000256" key="10">
    <source>
        <dbReference type="ARBA" id="ARBA00042639"/>
    </source>
</evidence>